<reference evidence="2" key="1">
    <citation type="journal article" date="2021" name="Nat. Commun.">
        <title>Genetic determinants of endophytism in the Arabidopsis root mycobiome.</title>
        <authorList>
            <person name="Mesny F."/>
            <person name="Miyauchi S."/>
            <person name="Thiergart T."/>
            <person name="Pickel B."/>
            <person name="Atanasova L."/>
            <person name="Karlsson M."/>
            <person name="Huettel B."/>
            <person name="Barry K.W."/>
            <person name="Haridas S."/>
            <person name="Chen C."/>
            <person name="Bauer D."/>
            <person name="Andreopoulos W."/>
            <person name="Pangilinan J."/>
            <person name="LaButti K."/>
            <person name="Riley R."/>
            <person name="Lipzen A."/>
            <person name="Clum A."/>
            <person name="Drula E."/>
            <person name="Henrissat B."/>
            <person name="Kohler A."/>
            <person name="Grigoriev I.V."/>
            <person name="Martin F.M."/>
            <person name="Hacquard S."/>
        </authorList>
    </citation>
    <scope>NUCLEOTIDE SEQUENCE</scope>
    <source>
        <strain evidence="2">MPI-CAGE-CH-0243</strain>
    </source>
</reference>
<dbReference type="Gene3D" id="3.40.50.720">
    <property type="entry name" value="NAD(P)-binding Rossmann-like Domain"/>
    <property type="match status" value="1"/>
</dbReference>
<dbReference type="GO" id="GO:0008270">
    <property type="term" value="F:zinc ion binding"/>
    <property type="evidence" value="ECO:0007669"/>
    <property type="project" value="InterPro"/>
</dbReference>
<dbReference type="SUPFAM" id="SSF51735">
    <property type="entry name" value="NAD(P)-binding Rossmann-fold domains"/>
    <property type="match status" value="1"/>
</dbReference>
<accession>A0A9P9D6Z5</accession>
<dbReference type="PROSITE" id="PS01162">
    <property type="entry name" value="QOR_ZETA_CRYSTAL"/>
    <property type="match status" value="1"/>
</dbReference>
<sequence length="343" mass="37018">MTTQLPQTQKSVIFNIKTNKLSLEPSTPVPTSTTEHILAVHATAITNGELTWAPFTNWPEHHVPCFDVSGTIATELPGSKFKIGDRVYGRIYAGREGAARPYTTLAPSEAAIVPEGLKMTDAASVPMSAHTAWQALFEQGLLTGSFTSSSVPRVSDSGEILGSDLAKGKRVLVLGAAGGVGLMAVQFAKLAGATVYGTASSRNEEFLRELGVDGVVNYTKISVKDWIAEAPSERKFDLVFDCVGGKAMLDGWFGVKEHGTYISVVPGFVEEPENGKPEGVRSKWFIMEARGEELERVGRFFGKGLRATVDGVWGLEQWEEAFKRTGSGHARGKVVIKVAKEEE</sequence>
<name>A0A9P9D6Z5_9PLEO</name>
<dbReference type="SMART" id="SM00829">
    <property type="entry name" value="PKS_ER"/>
    <property type="match status" value="1"/>
</dbReference>
<dbReference type="GO" id="GO:0016491">
    <property type="term" value="F:oxidoreductase activity"/>
    <property type="evidence" value="ECO:0007669"/>
    <property type="project" value="InterPro"/>
</dbReference>
<dbReference type="Pfam" id="PF13602">
    <property type="entry name" value="ADH_zinc_N_2"/>
    <property type="match status" value="1"/>
</dbReference>
<dbReference type="PANTHER" id="PTHR11695">
    <property type="entry name" value="ALCOHOL DEHYDROGENASE RELATED"/>
    <property type="match status" value="1"/>
</dbReference>
<dbReference type="SUPFAM" id="SSF50129">
    <property type="entry name" value="GroES-like"/>
    <property type="match status" value="1"/>
</dbReference>
<dbReference type="PANTHER" id="PTHR11695:SF647">
    <property type="entry name" value="ENOYL REDUCTASE (ER) DOMAIN-CONTAINING PROTEIN"/>
    <property type="match status" value="1"/>
</dbReference>
<dbReference type="CDD" id="cd05289">
    <property type="entry name" value="MDR_like_2"/>
    <property type="match status" value="1"/>
</dbReference>
<keyword evidence="3" id="KW-1185">Reference proteome</keyword>
<dbReference type="InterPro" id="IPR020843">
    <property type="entry name" value="ER"/>
</dbReference>
<dbReference type="EMBL" id="JAGMWT010000018">
    <property type="protein sequence ID" value="KAH7113739.1"/>
    <property type="molecule type" value="Genomic_DNA"/>
</dbReference>
<dbReference type="InterPro" id="IPR011032">
    <property type="entry name" value="GroES-like_sf"/>
</dbReference>
<comment type="caution">
    <text evidence="2">The sequence shown here is derived from an EMBL/GenBank/DDBJ whole genome shotgun (WGS) entry which is preliminary data.</text>
</comment>
<dbReference type="InterPro" id="IPR036291">
    <property type="entry name" value="NAD(P)-bd_dom_sf"/>
</dbReference>
<dbReference type="AlphaFoldDB" id="A0A9P9D6Z5"/>
<evidence type="ECO:0000313" key="3">
    <source>
        <dbReference type="Proteomes" id="UP000700596"/>
    </source>
</evidence>
<dbReference type="GO" id="GO:0005739">
    <property type="term" value="C:mitochondrion"/>
    <property type="evidence" value="ECO:0007669"/>
    <property type="project" value="TreeGrafter"/>
</dbReference>
<dbReference type="InterPro" id="IPR050700">
    <property type="entry name" value="YIM1/Zinc_Alcohol_DH_Fams"/>
</dbReference>
<gene>
    <name evidence="2" type="ORF">B0J11DRAFT_139024</name>
</gene>
<dbReference type="OrthoDB" id="3509362at2759"/>
<dbReference type="InterPro" id="IPR002364">
    <property type="entry name" value="Quin_OxRdtase/zeta-crystal_CS"/>
</dbReference>
<evidence type="ECO:0000313" key="2">
    <source>
        <dbReference type="EMBL" id="KAH7113739.1"/>
    </source>
</evidence>
<dbReference type="Gene3D" id="3.90.180.10">
    <property type="entry name" value="Medium-chain alcohol dehydrogenases, catalytic domain"/>
    <property type="match status" value="1"/>
</dbReference>
<organism evidence="2 3">
    <name type="scientific">Dendryphion nanum</name>
    <dbReference type="NCBI Taxonomy" id="256645"/>
    <lineage>
        <taxon>Eukaryota</taxon>
        <taxon>Fungi</taxon>
        <taxon>Dikarya</taxon>
        <taxon>Ascomycota</taxon>
        <taxon>Pezizomycotina</taxon>
        <taxon>Dothideomycetes</taxon>
        <taxon>Pleosporomycetidae</taxon>
        <taxon>Pleosporales</taxon>
        <taxon>Torulaceae</taxon>
        <taxon>Dendryphion</taxon>
    </lineage>
</organism>
<protein>
    <recommendedName>
        <fullName evidence="1">Enoyl reductase (ER) domain-containing protein</fullName>
    </recommendedName>
</protein>
<proteinExistence type="predicted"/>
<feature type="domain" description="Enoyl reductase (ER)" evidence="1">
    <location>
        <begin position="17"/>
        <end position="336"/>
    </location>
</feature>
<dbReference type="Proteomes" id="UP000700596">
    <property type="component" value="Unassembled WGS sequence"/>
</dbReference>
<evidence type="ECO:0000259" key="1">
    <source>
        <dbReference type="SMART" id="SM00829"/>
    </source>
</evidence>